<reference evidence="2" key="2">
    <citation type="submission" date="2015-04" db="EMBL/GenBank/DDBJ databases">
        <title>The complete genome sequence of Erythrobacter sp. s21-N3.</title>
        <authorList>
            <person name="Zhuang L."/>
            <person name="Liu Y."/>
            <person name="Shao Z."/>
        </authorList>
    </citation>
    <scope>NUCLEOTIDE SEQUENCE [LARGE SCALE GENOMIC DNA]</scope>
    <source>
        <strain evidence="2">s21-N3</strain>
    </source>
</reference>
<keyword evidence="2" id="KW-1185">Reference proteome</keyword>
<dbReference type="PRINTS" id="PR00413">
    <property type="entry name" value="HADHALOGNASE"/>
</dbReference>
<evidence type="ECO:0000313" key="1">
    <source>
        <dbReference type="EMBL" id="AKQ41382.2"/>
    </source>
</evidence>
<gene>
    <name evidence="1" type="ORF">CP97_04040</name>
</gene>
<dbReference type="AlphaFoldDB" id="A0A0H4V9T2"/>
<organism evidence="1 2">
    <name type="scientific">Aurantiacibacter atlanticus</name>
    <dbReference type="NCBI Taxonomy" id="1648404"/>
    <lineage>
        <taxon>Bacteria</taxon>
        <taxon>Pseudomonadati</taxon>
        <taxon>Pseudomonadota</taxon>
        <taxon>Alphaproteobacteria</taxon>
        <taxon>Sphingomonadales</taxon>
        <taxon>Erythrobacteraceae</taxon>
        <taxon>Aurantiacibacter</taxon>
    </lineage>
</organism>
<protein>
    <recommendedName>
        <fullName evidence="3">Hydrolase</fullName>
    </recommendedName>
</protein>
<dbReference type="Gene3D" id="1.10.150.240">
    <property type="entry name" value="Putative phosphatase, domain 2"/>
    <property type="match status" value="1"/>
</dbReference>
<dbReference type="KEGG" id="ery:CP97_04040"/>
<dbReference type="PANTHER" id="PTHR43611:SF3">
    <property type="entry name" value="FLAVIN MONONUCLEOTIDE HYDROLASE 1, CHLOROPLATIC"/>
    <property type="match status" value="1"/>
</dbReference>
<dbReference type="InterPro" id="IPR036412">
    <property type="entry name" value="HAD-like_sf"/>
</dbReference>
<accession>A0A0H4V9T2</accession>
<evidence type="ECO:0000313" key="2">
    <source>
        <dbReference type="Proteomes" id="UP000059113"/>
    </source>
</evidence>
<dbReference type="Proteomes" id="UP000059113">
    <property type="component" value="Chromosome"/>
</dbReference>
<dbReference type="CDD" id="cd02603">
    <property type="entry name" value="HAD_sEH-N_like"/>
    <property type="match status" value="1"/>
</dbReference>
<dbReference type="EMBL" id="CP011310">
    <property type="protein sequence ID" value="AKQ41382.2"/>
    <property type="molecule type" value="Genomic_DNA"/>
</dbReference>
<evidence type="ECO:0008006" key="3">
    <source>
        <dbReference type="Google" id="ProtNLM"/>
    </source>
</evidence>
<dbReference type="STRING" id="1648404.CP97_04040"/>
<reference evidence="1 2" key="1">
    <citation type="journal article" date="2015" name="Int. J. Syst. Evol. Microbiol.">
        <title>Erythrobacter atlanticus sp. nov., a bacterium from ocean sediment able to degrade polycyclic aromatic hydrocarbons.</title>
        <authorList>
            <person name="Zhuang L."/>
            <person name="Liu Y."/>
            <person name="Wang L."/>
            <person name="Wang W."/>
            <person name="Shao Z."/>
        </authorList>
    </citation>
    <scope>NUCLEOTIDE SEQUENCE [LARGE SCALE GENOMIC DNA]</scope>
    <source>
        <strain evidence="2">s21-N3</strain>
    </source>
</reference>
<dbReference type="Gene3D" id="3.40.50.1000">
    <property type="entry name" value="HAD superfamily/HAD-like"/>
    <property type="match status" value="1"/>
</dbReference>
<dbReference type="NCBIfam" id="TIGR01509">
    <property type="entry name" value="HAD-SF-IA-v3"/>
    <property type="match status" value="1"/>
</dbReference>
<dbReference type="SUPFAM" id="SSF56784">
    <property type="entry name" value="HAD-like"/>
    <property type="match status" value="1"/>
</dbReference>
<name>A0A0H4V9T2_9SPHN</name>
<dbReference type="InterPro" id="IPR023198">
    <property type="entry name" value="PGP-like_dom2"/>
</dbReference>
<sequence length="196" mass="22137">MFDVGRVLIQWDLRHLFAKLIGDPQEVEWFVTNVVTEKWHHQHDEGRALADMMPERIAQFPDYAAHIRAYASRFNETIPGPVPGSHEIVRQLAAQGVPLFGLTNFGEEFWAGFRPTEPLFDLFKDIVVSGTEKCAKPGPRIYEIAEARFGIAPQHLLFIDDKAENIAAARARGWHGHVFEDAARLEQCLEGHGLLG</sequence>
<dbReference type="Pfam" id="PF00702">
    <property type="entry name" value="Hydrolase"/>
    <property type="match status" value="1"/>
</dbReference>
<dbReference type="InterPro" id="IPR023214">
    <property type="entry name" value="HAD_sf"/>
</dbReference>
<dbReference type="PANTHER" id="PTHR43611">
    <property type="entry name" value="ALPHA-D-GLUCOSE 1-PHOSPHATE PHOSPHATASE"/>
    <property type="match status" value="1"/>
</dbReference>
<proteinExistence type="predicted"/>
<dbReference type="InterPro" id="IPR006439">
    <property type="entry name" value="HAD-SF_hydro_IA"/>
</dbReference>